<evidence type="ECO:0000313" key="2">
    <source>
        <dbReference type="EMBL" id="RKR76300.1"/>
    </source>
</evidence>
<comment type="caution">
    <text evidence="2">The sequence shown here is derived from an EMBL/GenBank/DDBJ whole genome shotgun (WGS) entry which is preliminary data.</text>
</comment>
<dbReference type="EMBL" id="RBKS01000001">
    <property type="protein sequence ID" value="RKR76300.1"/>
    <property type="molecule type" value="Genomic_DNA"/>
</dbReference>
<keyword evidence="3" id="KW-1185">Reference proteome</keyword>
<organism evidence="2 3">
    <name type="scientific">Frondihabitans australicus</name>
    <dbReference type="NCBI Taxonomy" id="386892"/>
    <lineage>
        <taxon>Bacteria</taxon>
        <taxon>Bacillati</taxon>
        <taxon>Actinomycetota</taxon>
        <taxon>Actinomycetes</taxon>
        <taxon>Micrococcales</taxon>
        <taxon>Microbacteriaceae</taxon>
        <taxon>Frondihabitans</taxon>
    </lineage>
</organism>
<feature type="compositionally biased region" description="Polar residues" evidence="1">
    <location>
        <begin position="1"/>
        <end position="13"/>
    </location>
</feature>
<proteinExistence type="predicted"/>
<name>A0A495IKN4_9MICO</name>
<sequence>MTHSPNPTQSTPVSAKKAGFTHETAKGATDEWYTPRHIFEALAIERFAMDVCSPGAEKTHVPADVHLTIVEDGLTTPWAGTVWMNPPYSDIAPWMRKLADHGDGIALVFARPDTKWFQAALKQATVACFINGRISFIKGSTGKPAGSPGAGSVLLAYGKAAADAVLHSELGICVTPILAS</sequence>
<evidence type="ECO:0000313" key="3">
    <source>
        <dbReference type="Proteomes" id="UP000280008"/>
    </source>
</evidence>
<dbReference type="GO" id="GO:0009007">
    <property type="term" value="F:site-specific DNA-methyltransferase (adenine-specific) activity"/>
    <property type="evidence" value="ECO:0007669"/>
    <property type="project" value="InterPro"/>
</dbReference>
<gene>
    <name evidence="2" type="ORF">C8E83_3468</name>
</gene>
<dbReference type="GO" id="GO:0009307">
    <property type="term" value="P:DNA restriction-modification system"/>
    <property type="evidence" value="ECO:0007669"/>
    <property type="project" value="InterPro"/>
</dbReference>
<dbReference type="AlphaFoldDB" id="A0A495IKN4"/>
<reference evidence="2 3" key="1">
    <citation type="submission" date="2018-10" db="EMBL/GenBank/DDBJ databases">
        <title>Sequencing the genomes of 1000 actinobacteria strains.</title>
        <authorList>
            <person name="Klenk H.-P."/>
        </authorList>
    </citation>
    <scope>NUCLEOTIDE SEQUENCE [LARGE SCALE GENOMIC DNA]</scope>
    <source>
        <strain evidence="2 3">DSM 17894</strain>
    </source>
</reference>
<dbReference type="Pfam" id="PF05869">
    <property type="entry name" value="Dam"/>
    <property type="match status" value="1"/>
</dbReference>
<dbReference type="GO" id="GO:0032259">
    <property type="term" value="P:methylation"/>
    <property type="evidence" value="ECO:0007669"/>
    <property type="project" value="UniProtKB-KW"/>
</dbReference>
<keyword evidence="2" id="KW-0808">Transferase</keyword>
<accession>A0A495IKN4</accession>
<dbReference type="InterPro" id="IPR008593">
    <property type="entry name" value="Dam_MeTrfase"/>
</dbReference>
<keyword evidence="2" id="KW-0489">Methyltransferase</keyword>
<evidence type="ECO:0000256" key="1">
    <source>
        <dbReference type="SAM" id="MobiDB-lite"/>
    </source>
</evidence>
<protein>
    <submittedName>
        <fullName evidence="2">Phage N-6-adenine-methyltransferase</fullName>
    </submittedName>
</protein>
<dbReference type="Proteomes" id="UP000280008">
    <property type="component" value="Unassembled WGS sequence"/>
</dbReference>
<feature type="region of interest" description="Disordered" evidence="1">
    <location>
        <begin position="1"/>
        <end position="20"/>
    </location>
</feature>
<dbReference type="RefSeq" id="WP_170159984.1">
    <property type="nucleotide sequence ID" value="NZ_RBKS01000001.1"/>
</dbReference>
<dbReference type="GO" id="GO:0003677">
    <property type="term" value="F:DNA binding"/>
    <property type="evidence" value="ECO:0007669"/>
    <property type="project" value="InterPro"/>
</dbReference>